<accession>A0AA39THM5</accession>
<keyword evidence="3" id="KW-1185">Reference proteome</keyword>
<protein>
    <recommendedName>
        <fullName evidence="1">RNase H type-1 domain-containing protein</fullName>
    </recommendedName>
</protein>
<proteinExistence type="predicted"/>
<comment type="caution">
    <text evidence="2">The sequence shown here is derived from an EMBL/GenBank/DDBJ whole genome shotgun (WGS) entry which is preliminary data.</text>
</comment>
<feature type="domain" description="RNase H type-1" evidence="1">
    <location>
        <begin position="2"/>
        <end position="59"/>
    </location>
</feature>
<dbReference type="InterPro" id="IPR002156">
    <property type="entry name" value="RNaseH_domain"/>
</dbReference>
<evidence type="ECO:0000259" key="1">
    <source>
        <dbReference type="Pfam" id="PF13456"/>
    </source>
</evidence>
<dbReference type="GO" id="GO:0003676">
    <property type="term" value="F:nucleic acid binding"/>
    <property type="evidence" value="ECO:0007669"/>
    <property type="project" value="InterPro"/>
</dbReference>
<evidence type="ECO:0000313" key="2">
    <source>
        <dbReference type="EMBL" id="KAK0608449.1"/>
    </source>
</evidence>
<dbReference type="GO" id="GO:0004523">
    <property type="term" value="F:RNA-DNA hybrid ribonuclease activity"/>
    <property type="evidence" value="ECO:0007669"/>
    <property type="project" value="InterPro"/>
</dbReference>
<dbReference type="Proteomes" id="UP001168877">
    <property type="component" value="Unassembled WGS sequence"/>
</dbReference>
<evidence type="ECO:0000313" key="3">
    <source>
        <dbReference type="Proteomes" id="UP001168877"/>
    </source>
</evidence>
<sequence length="71" mass="7845">MVISDCKQAVAWVNSSGVGDWEFLQMILDIRCMLGNLGQTIVEYNSRDTNSYADMLAKKGAAGDDLLDWSL</sequence>
<dbReference type="Pfam" id="PF13456">
    <property type="entry name" value="RVT_3"/>
    <property type="match status" value="1"/>
</dbReference>
<reference evidence="2" key="2">
    <citation type="submission" date="2023-06" db="EMBL/GenBank/DDBJ databases">
        <authorList>
            <person name="Swenson N.G."/>
            <person name="Wegrzyn J.L."/>
            <person name="Mcevoy S.L."/>
        </authorList>
    </citation>
    <scope>NUCLEOTIDE SEQUENCE</scope>
    <source>
        <strain evidence="2">NS2018</strain>
        <tissue evidence="2">Leaf</tissue>
    </source>
</reference>
<reference evidence="2" key="1">
    <citation type="journal article" date="2022" name="Plant J.">
        <title>Strategies of tolerance reflected in two North American maple genomes.</title>
        <authorList>
            <person name="McEvoy S.L."/>
            <person name="Sezen U.U."/>
            <person name="Trouern-Trend A."/>
            <person name="McMahon S.M."/>
            <person name="Schaberg P.G."/>
            <person name="Yang J."/>
            <person name="Wegrzyn J.L."/>
            <person name="Swenson N.G."/>
        </authorList>
    </citation>
    <scope>NUCLEOTIDE SEQUENCE</scope>
    <source>
        <strain evidence="2">NS2018</strain>
    </source>
</reference>
<organism evidence="2 3">
    <name type="scientific">Acer saccharum</name>
    <name type="common">Sugar maple</name>
    <dbReference type="NCBI Taxonomy" id="4024"/>
    <lineage>
        <taxon>Eukaryota</taxon>
        <taxon>Viridiplantae</taxon>
        <taxon>Streptophyta</taxon>
        <taxon>Embryophyta</taxon>
        <taxon>Tracheophyta</taxon>
        <taxon>Spermatophyta</taxon>
        <taxon>Magnoliopsida</taxon>
        <taxon>eudicotyledons</taxon>
        <taxon>Gunneridae</taxon>
        <taxon>Pentapetalae</taxon>
        <taxon>rosids</taxon>
        <taxon>malvids</taxon>
        <taxon>Sapindales</taxon>
        <taxon>Sapindaceae</taxon>
        <taxon>Hippocastanoideae</taxon>
        <taxon>Acereae</taxon>
        <taxon>Acer</taxon>
    </lineage>
</organism>
<gene>
    <name evidence="2" type="ORF">LWI29_030724</name>
</gene>
<dbReference type="EMBL" id="JAUESC010000001">
    <property type="protein sequence ID" value="KAK0608449.1"/>
    <property type="molecule type" value="Genomic_DNA"/>
</dbReference>
<name>A0AA39THM5_ACESA</name>
<dbReference type="AlphaFoldDB" id="A0AA39THM5"/>